<protein>
    <submittedName>
        <fullName evidence="5">Flavin-binding monooxygenase-like family protein</fullName>
    </submittedName>
</protein>
<organism evidence="5 6">
    <name type="scientific">Pochonia chlamydosporia 170</name>
    <dbReference type="NCBI Taxonomy" id="1380566"/>
    <lineage>
        <taxon>Eukaryota</taxon>
        <taxon>Fungi</taxon>
        <taxon>Dikarya</taxon>
        <taxon>Ascomycota</taxon>
        <taxon>Pezizomycotina</taxon>
        <taxon>Sordariomycetes</taxon>
        <taxon>Hypocreomycetidae</taxon>
        <taxon>Hypocreales</taxon>
        <taxon>Clavicipitaceae</taxon>
        <taxon>Pochonia</taxon>
    </lineage>
</organism>
<dbReference type="GO" id="GO:0050661">
    <property type="term" value="F:NADP binding"/>
    <property type="evidence" value="ECO:0007669"/>
    <property type="project" value="InterPro"/>
</dbReference>
<evidence type="ECO:0000256" key="4">
    <source>
        <dbReference type="ARBA" id="ARBA00023002"/>
    </source>
</evidence>
<comment type="similarity">
    <text evidence="1">Belongs to the FMO family.</text>
</comment>
<evidence type="ECO:0000256" key="3">
    <source>
        <dbReference type="ARBA" id="ARBA00022827"/>
    </source>
</evidence>
<dbReference type="PANTHER" id="PTHR23023">
    <property type="entry name" value="DIMETHYLANILINE MONOOXYGENASE"/>
    <property type="match status" value="1"/>
</dbReference>
<dbReference type="KEGG" id="pchm:VFPPC_10669"/>
<evidence type="ECO:0000256" key="2">
    <source>
        <dbReference type="ARBA" id="ARBA00022630"/>
    </source>
</evidence>
<dbReference type="InterPro" id="IPR050346">
    <property type="entry name" value="FMO-like"/>
</dbReference>
<dbReference type="InterPro" id="IPR020946">
    <property type="entry name" value="Flavin_mOase-like"/>
</dbReference>
<dbReference type="Proteomes" id="UP000078397">
    <property type="component" value="Unassembled WGS sequence"/>
</dbReference>
<reference evidence="5 6" key="1">
    <citation type="journal article" date="2016" name="PLoS Pathog.">
        <title>Biosynthesis of antibiotic leucinostatins in bio-control fungus Purpureocillium lilacinum and their inhibition on phytophthora revealed by genome mining.</title>
        <authorList>
            <person name="Wang G."/>
            <person name="Liu Z."/>
            <person name="Lin R."/>
            <person name="Li E."/>
            <person name="Mao Z."/>
            <person name="Ling J."/>
            <person name="Yang Y."/>
            <person name="Yin W.B."/>
            <person name="Xie B."/>
        </authorList>
    </citation>
    <scope>NUCLEOTIDE SEQUENCE [LARGE SCALE GENOMIC DNA]</scope>
    <source>
        <strain evidence="5">170</strain>
    </source>
</reference>
<sequence length="585" mass="65352">MESLEQFDCVVIGAGLYGLAAAKQYHCTQPGASLVIFDSQASLGGTWANERLYPDLKSNNLVGTYEFPDFPLDREQFRVDTGQHIPGQVLNAYLTAYAERFAINSLIRLSSKVLDAEHQESGSGGWILSVSNADETVYKVYARRLIVATGLTSEPNIPRFDGQEDFGGKIFHGKRFLQNRETLETATSATIFGASKLAWDAVYSYAKAGVKVHWIVRASGHGPCWMSPSHVTPFKMWLEKLTTTRILTWFSPCIWGNADGFGWVRGFLHGTSIGRVVTNGFWKMLGNDVLTLNAYDTHPETAKLKPWMPAMFTSTSLSILNYETDFFEIVRSGNVTIHVGEIDHLSPSKVHLSDGSSFDSDMILAHTGWKQTPPIKFLPKGIERHLGIPLSSDSNPPIQEDIERLQTTIEEVDGEILSRFPRLQTQPPCCEKYIPLSTGDDTGSDSEKRTLPHHDSPSYMLSRFMVPTSEKFLRHRDIVFAGMVSSICNSITAHVQGLWISAYFSTLLKQDPAAIVDDPTALHQLRYETVLHNRFGKWRYPHDLGLDPRRKGGILSEALKSYGVEDYRGINDEWLSVVAKPDAQS</sequence>
<evidence type="ECO:0000256" key="1">
    <source>
        <dbReference type="ARBA" id="ARBA00009183"/>
    </source>
</evidence>
<dbReference type="RefSeq" id="XP_018138151.1">
    <property type="nucleotide sequence ID" value="XM_018288994.1"/>
</dbReference>
<dbReference type="GO" id="GO:0050660">
    <property type="term" value="F:flavin adenine dinucleotide binding"/>
    <property type="evidence" value="ECO:0007669"/>
    <property type="project" value="InterPro"/>
</dbReference>
<proteinExistence type="inferred from homology"/>
<evidence type="ECO:0000313" key="6">
    <source>
        <dbReference type="Proteomes" id="UP000078397"/>
    </source>
</evidence>
<keyword evidence="2" id="KW-0285">Flavoprotein</keyword>
<accession>A0A179F4E7</accession>
<comment type="caution">
    <text evidence="5">The sequence shown here is derived from an EMBL/GenBank/DDBJ whole genome shotgun (WGS) entry which is preliminary data.</text>
</comment>
<gene>
    <name evidence="5" type="ORF">VFPPC_10669</name>
</gene>
<dbReference type="InterPro" id="IPR036188">
    <property type="entry name" value="FAD/NAD-bd_sf"/>
</dbReference>
<dbReference type="SUPFAM" id="SSF51905">
    <property type="entry name" value="FAD/NAD(P)-binding domain"/>
    <property type="match status" value="2"/>
</dbReference>
<name>A0A179F4E7_METCM</name>
<dbReference type="EMBL" id="LSBJ02000009">
    <property type="protein sequence ID" value="OAQ60241.1"/>
    <property type="molecule type" value="Genomic_DNA"/>
</dbReference>
<keyword evidence="4" id="KW-0560">Oxidoreductase</keyword>
<dbReference type="GeneID" id="28852988"/>
<dbReference type="Pfam" id="PF00743">
    <property type="entry name" value="FMO-like"/>
    <property type="match status" value="1"/>
</dbReference>
<keyword evidence="3" id="KW-0274">FAD</keyword>
<keyword evidence="6" id="KW-1185">Reference proteome</keyword>
<dbReference type="AlphaFoldDB" id="A0A179F4E7"/>
<evidence type="ECO:0000313" key="5">
    <source>
        <dbReference type="EMBL" id="OAQ60241.1"/>
    </source>
</evidence>
<dbReference type="OrthoDB" id="2915840at2759"/>
<dbReference type="GO" id="GO:0004499">
    <property type="term" value="F:N,N-dimethylaniline monooxygenase activity"/>
    <property type="evidence" value="ECO:0007669"/>
    <property type="project" value="InterPro"/>
</dbReference>
<dbReference type="Gene3D" id="3.50.50.60">
    <property type="entry name" value="FAD/NAD(P)-binding domain"/>
    <property type="match status" value="1"/>
</dbReference>